<dbReference type="InterPro" id="IPR011335">
    <property type="entry name" value="Restrct_endonuc-II-like"/>
</dbReference>
<gene>
    <name evidence="2" type="ORF">EYM_04820</name>
</gene>
<reference evidence="2 3" key="1">
    <citation type="submission" date="2013-11" db="EMBL/GenBank/DDBJ databases">
        <title>Comparative genomics of Ignicoccus.</title>
        <authorList>
            <person name="Podar M."/>
        </authorList>
    </citation>
    <scope>NUCLEOTIDE SEQUENCE [LARGE SCALE GENOMIC DNA]</scope>
    <source>
        <strain evidence="2 3">DSM 13165</strain>
    </source>
</reference>
<evidence type="ECO:0000313" key="3">
    <source>
        <dbReference type="Proteomes" id="UP000060778"/>
    </source>
</evidence>
<dbReference type="STRING" id="940295.EYM_04820"/>
<dbReference type="Pfam" id="PF04471">
    <property type="entry name" value="Mrr_cat"/>
    <property type="match status" value="1"/>
</dbReference>
<keyword evidence="3" id="KW-1185">Reference proteome</keyword>
<dbReference type="GO" id="GO:0009307">
    <property type="term" value="P:DNA restriction-modification system"/>
    <property type="evidence" value="ECO:0007669"/>
    <property type="project" value="InterPro"/>
</dbReference>
<organism evidence="2 3">
    <name type="scientific">Ignicoccus islandicus DSM 13165</name>
    <dbReference type="NCBI Taxonomy" id="940295"/>
    <lineage>
        <taxon>Archaea</taxon>
        <taxon>Thermoproteota</taxon>
        <taxon>Thermoprotei</taxon>
        <taxon>Desulfurococcales</taxon>
        <taxon>Desulfurococcaceae</taxon>
        <taxon>Ignicoccus</taxon>
    </lineage>
</organism>
<dbReference type="RefSeq" id="WP_075049898.1">
    <property type="nucleotide sequence ID" value="NZ_CP006867.1"/>
</dbReference>
<proteinExistence type="predicted"/>
<name>A0A0U3DYA7_9CREN</name>
<dbReference type="EMBL" id="CP006867">
    <property type="protein sequence ID" value="ALU12522.1"/>
    <property type="molecule type" value="Genomic_DNA"/>
</dbReference>
<feature type="domain" description="Restriction endonuclease type IV Mrr" evidence="1">
    <location>
        <begin position="63"/>
        <end position="122"/>
    </location>
</feature>
<evidence type="ECO:0000313" key="2">
    <source>
        <dbReference type="EMBL" id="ALU12522.1"/>
    </source>
</evidence>
<dbReference type="GO" id="GO:0003677">
    <property type="term" value="F:DNA binding"/>
    <property type="evidence" value="ECO:0007669"/>
    <property type="project" value="InterPro"/>
</dbReference>
<dbReference type="KEGG" id="iis:EYM_04820"/>
<sequence length="194" mass="22721">MDVRDLIVNLLKNGCVKAKRPELLLSEFIYTKGNEVCVDSKEDLALWAVIWGYLSEGEVARYLSWRSFERYVMKIFSEAGFQTRHSVRFRTLERLMEFDVIAYDGRKVFVIECKAWNKGSIQAIKKVAREHRLKVIEASDYLRKYGKIGIPIVVTLKGRPLISDSIIVPIRYIRDFVQKMDEVIYDYDYVQLGH</sequence>
<dbReference type="GeneID" id="30680352"/>
<protein>
    <recommendedName>
        <fullName evidence="1">Restriction endonuclease type IV Mrr domain-containing protein</fullName>
    </recommendedName>
</protein>
<dbReference type="AlphaFoldDB" id="A0A0U3DYA7"/>
<accession>A0A0U3DYA7</accession>
<dbReference type="Gene3D" id="3.40.1350.10">
    <property type="match status" value="1"/>
</dbReference>
<dbReference type="OrthoDB" id="31536at2157"/>
<dbReference type="GO" id="GO:0004519">
    <property type="term" value="F:endonuclease activity"/>
    <property type="evidence" value="ECO:0007669"/>
    <property type="project" value="InterPro"/>
</dbReference>
<dbReference type="SUPFAM" id="SSF52980">
    <property type="entry name" value="Restriction endonuclease-like"/>
    <property type="match status" value="1"/>
</dbReference>
<evidence type="ECO:0000259" key="1">
    <source>
        <dbReference type="Pfam" id="PF04471"/>
    </source>
</evidence>
<dbReference type="Proteomes" id="UP000060778">
    <property type="component" value="Chromosome"/>
</dbReference>
<dbReference type="InterPro" id="IPR011856">
    <property type="entry name" value="tRNA_endonuc-like_dom_sf"/>
</dbReference>
<dbReference type="InterPro" id="IPR007560">
    <property type="entry name" value="Restrct_endonuc_IV_Mrr"/>
</dbReference>